<dbReference type="Gene3D" id="3.40.50.720">
    <property type="entry name" value="NAD(P)-binding Rossmann-like Domain"/>
    <property type="match status" value="2"/>
</dbReference>
<reference evidence="8" key="1">
    <citation type="submission" date="2023-07" db="EMBL/GenBank/DDBJ databases">
        <title>30 novel species of actinomycetes from the DSMZ collection.</title>
        <authorList>
            <person name="Nouioui I."/>
        </authorList>
    </citation>
    <scope>NUCLEOTIDE SEQUENCE [LARGE SCALE GENOMIC DNA]</scope>
    <source>
        <strain evidence="8">DSM 44915</strain>
    </source>
</reference>
<dbReference type="RefSeq" id="WP_311668920.1">
    <property type="nucleotide sequence ID" value="NZ_JAVREO010000013.1"/>
</dbReference>
<dbReference type="CDD" id="cd12167">
    <property type="entry name" value="2-Hacid_dh_8"/>
    <property type="match status" value="1"/>
</dbReference>
<evidence type="ECO:0000256" key="3">
    <source>
        <dbReference type="ARBA" id="ARBA00023027"/>
    </source>
</evidence>
<keyword evidence="3" id="KW-0520">NAD</keyword>
<accession>A0ABU2JV37</accession>
<dbReference type="InterPro" id="IPR050223">
    <property type="entry name" value="D-isomer_2-hydroxyacid_DH"/>
</dbReference>
<dbReference type="InterPro" id="IPR006140">
    <property type="entry name" value="D-isomer_DH_NAD-bd"/>
</dbReference>
<name>A0ABU2JV37_9ACTN</name>
<feature type="domain" description="D-isomer specific 2-hydroxyacid dehydrogenase catalytic" evidence="5">
    <location>
        <begin position="48"/>
        <end position="326"/>
    </location>
</feature>
<evidence type="ECO:0000256" key="2">
    <source>
        <dbReference type="ARBA" id="ARBA00023002"/>
    </source>
</evidence>
<gene>
    <name evidence="7" type="ORF">RM844_21320</name>
</gene>
<evidence type="ECO:0000313" key="8">
    <source>
        <dbReference type="Proteomes" id="UP001183410"/>
    </source>
</evidence>
<evidence type="ECO:0000259" key="6">
    <source>
        <dbReference type="Pfam" id="PF02826"/>
    </source>
</evidence>
<dbReference type="InterPro" id="IPR036291">
    <property type="entry name" value="NAD(P)-bd_dom_sf"/>
</dbReference>
<dbReference type="EMBL" id="JAVREO010000013">
    <property type="protein sequence ID" value="MDT0268832.1"/>
    <property type="molecule type" value="Genomic_DNA"/>
</dbReference>
<dbReference type="SUPFAM" id="SSF52283">
    <property type="entry name" value="Formate/glycerate dehydrogenase catalytic domain-like"/>
    <property type="match status" value="1"/>
</dbReference>
<comment type="caution">
    <text evidence="7">The sequence shown here is derived from an EMBL/GenBank/DDBJ whole genome shotgun (WGS) entry which is preliminary data.</text>
</comment>
<protein>
    <submittedName>
        <fullName evidence="7">Hydroxyacid dehydrogenase</fullName>
    </submittedName>
</protein>
<sequence>MPKRPTALFAFADRNLPLLFPPDVLTALRGLVDLDPTLTVADFGDPRLAPVLPGVEVLITGWGCPPVSAEVLDTLPRLHTLVHTAGTVKSLLAPEVWERGVAVSSAATANALPVAEYTLGMILLLGKGVFALREEFRAQLRPPADLLHRDIGNVGRRVGIIGASRIGRRVIELLRPFEFEVLLHDPFVDEAAAARLGVRAVGLDELLASCSITSVHAPATPATRHLIDADRLALLPDGATLINTARGSLVDTDALVRELTTGRINAVLDVTDPEPLPTTSALFRLPNVFLTPHVAGSLGNELRRLGLTAVHEIERVLRGEPLAHRVEAAELSHSA</sequence>
<dbReference type="PANTHER" id="PTHR10996">
    <property type="entry name" value="2-HYDROXYACID DEHYDROGENASE-RELATED"/>
    <property type="match status" value="1"/>
</dbReference>
<organism evidence="7 8">
    <name type="scientific">Streptomyces chisholmiae</name>
    <dbReference type="NCBI Taxonomy" id="3075540"/>
    <lineage>
        <taxon>Bacteria</taxon>
        <taxon>Bacillati</taxon>
        <taxon>Actinomycetota</taxon>
        <taxon>Actinomycetes</taxon>
        <taxon>Kitasatosporales</taxon>
        <taxon>Streptomycetaceae</taxon>
        <taxon>Streptomyces</taxon>
    </lineage>
</organism>
<dbReference type="PANTHER" id="PTHR10996:SF178">
    <property type="entry name" value="2-HYDROXYACID DEHYDROGENASE YGL185C-RELATED"/>
    <property type="match status" value="1"/>
</dbReference>
<dbReference type="SUPFAM" id="SSF51735">
    <property type="entry name" value="NAD(P)-binding Rossmann-fold domains"/>
    <property type="match status" value="1"/>
</dbReference>
<feature type="domain" description="D-isomer specific 2-hydroxyacid dehydrogenase NAD-binding" evidence="6">
    <location>
        <begin position="120"/>
        <end position="295"/>
    </location>
</feature>
<keyword evidence="8" id="KW-1185">Reference proteome</keyword>
<keyword evidence="2 4" id="KW-0560">Oxidoreductase</keyword>
<proteinExistence type="inferred from homology"/>
<evidence type="ECO:0000313" key="7">
    <source>
        <dbReference type="EMBL" id="MDT0268832.1"/>
    </source>
</evidence>
<dbReference type="Pfam" id="PF02826">
    <property type="entry name" value="2-Hacid_dh_C"/>
    <property type="match status" value="1"/>
</dbReference>
<evidence type="ECO:0000259" key="5">
    <source>
        <dbReference type="Pfam" id="PF00389"/>
    </source>
</evidence>
<dbReference type="Pfam" id="PF00389">
    <property type="entry name" value="2-Hacid_dh"/>
    <property type="match status" value="1"/>
</dbReference>
<comment type="similarity">
    <text evidence="1 4">Belongs to the D-isomer specific 2-hydroxyacid dehydrogenase family.</text>
</comment>
<evidence type="ECO:0000256" key="1">
    <source>
        <dbReference type="ARBA" id="ARBA00005854"/>
    </source>
</evidence>
<dbReference type="Proteomes" id="UP001183410">
    <property type="component" value="Unassembled WGS sequence"/>
</dbReference>
<evidence type="ECO:0000256" key="4">
    <source>
        <dbReference type="RuleBase" id="RU003719"/>
    </source>
</evidence>
<dbReference type="InterPro" id="IPR006139">
    <property type="entry name" value="D-isomer_2_OHA_DH_cat_dom"/>
</dbReference>